<dbReference type="PANTHER" id="PTHR33336:SF3">
    <property type="entry name" value="ABM DOMAIN-CONTAINING PROTEIN"/>
    <property type="match status" value="1"/>
</dbReference>
<name>A0ABN2WJU0_9ACTN</name>
<dbReference type="GO" id="GO:0004497">
    <property type="term" value="F:monooxygenase activity"/>
    <property type="evidence" value="ECO:0007669"/>
    <property type="project" value="UniProtKB-KW"/>
</dbReference>
<dbReference type="Proteomes" id="UP001500016">
    <property type="component" value="Unassembled WGS sequence"/>
</dbReference>
<sequence>MTYVVVARYRTLPGKEDEVLALLDTMAEASRQEPGNRQYRVHRGAEDPRTVVLYEEYDAEADFDAHCATGHFQDLVLGKVVPLLEHREVLRLTPRGPKGAAA</sequence>
<dbReference type="PANTHER" id="PTHR33336">
    <property type="entry name" value="QUINOL MONOOXYGENASE YGIN-RELATED"/>
    <property type="match status" value="1"/>
</dbReference>
<dbReference type="Pfam" id="PF03992">
    <property type="entry name" value="ABM"/>
    <property type="match status" value="1"/>
</dbReference>
<keyword evidence="3" id="KW-1185">Reference proteome</keyword>
<keyword evidence="2" id="KW-0503">Monooxygenase</keyword>
<reference evidence="2 3" key="1">
    <citation type="journal article" date="2019" name="Int. J. Syst. Evol. Microbiol.">
        <title>The Global Catalogue of Microorganisms (GCM) 10K type strain sequencing project: providing services to taxonomists for standard genome sequencing and annotation.</title>
        <authorList>
            <consortium name="The Broad Institute Genomics Platform"/>
            <consortium name="The Broad Institute Genome Sequencing Center for Infectious Disease"/>
            <person name="Wu L."/>
            <person name="Ma J."/>
        </authorList>
    </citation>
    <scope>NUCLEOTIDE SEQUENCE [LARGE SCALE GENOMIC DNA]</scope>
    <source>
        <strain evidence="2 3">JCM 15478</strain>
    </source>
</reference>
<evidence type="ECO:0000313" key="3">
    <source>
        <dbReference type="Proteomes" id="UP001500016"/>
    </source>
</evidence>
<proteinExistence type="predicted"/>
<evidence type="ECO:0000313" key="2">
    <source>
        <dbReference type="EMBL" id="GAA2094064.1"/>
    </source>
</evidence>
<dbReference type="InterPro" id="IPR007138">
    <property type="entry name" value="ABM_dom"/>
</dbReference>
<dbReference type="InterPro" id="IPR050744">
    <property type="entry name" value="AI-2_Isomerase_LsrG"/>
</dbReference>
<dbReference type="SUPFAM" id="SSF54909">
    <property type="entry name" value="Dimeric alpha+beta barrel"/>
    <property type="match status" value="1"/>
</dbReference>
<protein>
    <submittedName>
        <fullName evidence="2">Quinol monooxygenase</fullName>
    </submittedName>
</protein>
<feature type="domain" description="ABM" evidence="1">
    <location>
        <begin position="3"/>
        <end position="92"/>
    </location>
</feature>
<dbReference type="RefSeq" id="WP_344532827.1">
    <property type="nucleotide sequence ID" value="NZ_BAAAPE010000015.1"/>
</dbReference>
<accession>A0ABN2WJU0</accession>
<evidence type="ECO:0000259" key="1">
    <source>
        <dbReference type="PROSITE" id="PS51725"/>
    </source>
</evidence>
<dbReference type="InterPro" id="IPR011008">
    <property type="entry name" value="Dimeric_a/b-barrel"/>
</dbReference>
<dbReference type="Gene3D" id="3.30.70.100">
    <property type="match status" value="1"/>
</dbReference>
<gene>
    <name evidence="2" type="ORF">GCM10009801_61780</name>
</gene>
<dbReference type="PROSITE" id="PS51725">
    <property type="entry name" value="ABM"/>
    <property type="match status" value="1"/>
</dbReference>
<dbReference type="EMBL" id="BAAAPE010000015">
    <property type="protein sequence ID" value="GAA2094064.1"/>
    <property type="molecule type" value="Genomic_DNA"/>
</dbReference>
<keyword evidence="2" id="KW-0560">Oxidoreductase</keyword>
<comment type="caution">
    <text evidence="2">The sequence shown here is derived from an EMBL/GenBank/DDBJ whole genome shotgun (WGS) entry which is preliminary data.</text>
</comment>
<organism evidence="2 3">
    <name type="scientific">Streptomyces albiaxialis</name>
    <dbReference type="NCBI Taxonomy" id="329523"/>
    <lineage>
        <taxon>Bacteria</taxon>
        <taxon>Bacillati</taxon>
        <taxon>Actinomycetota</taxon>
        <taxon>Actinomycetes</taxon>
        <taxon>Kitasatosporales</taxon>
        <taxon>Streptomycetaceae</taxon>
        <taxon>Streptomyces</taxon>
    </lineage>
</organism>